<proteinExistence type="predicted"/>
<reference evidence="1 2" key="1">
    <citation type="submission" date="2017-06" db="EMBL/GenBank/DDBJ databases">
        <title>Genome sequencing of cyanobaciteial culture collection at National Institute for Environmental Studies (NIES).</title>
        <authorList>
            <person name="Hirose Y."/>
            <person name="Shimura Y."/>
            <person name="Fujisawa T."/>
            <person name="Nakamura Y."/>
            <person name="Kawachi M."/>
        </authorList>
    </citation>
    <scope>NUCLEOTIDE SEQUENCE [LARGE SCALE GENOMIC DNA]</scope>
    <source>
        <strain evidence="1 2">NIES-806</strain>
    </source>
</reference>
<dbReference type="AlphaFoldDB" id="A0A1Z4UZF9"/>
<dbReference type="EMBL" id="AP018316">
    <property type="protein sequence ID" value="BAZ84563.1"/>
    <property type="molecule type" value="Genomic_DNA"/>
</dbReference>
<dbReference type="KEGG" id="dcm:NIES806_07530"/>
<gene>
    <name evidence="1" type="ORF">NIES806_07530</name>
</gene>
<organism evidence="1 2">
    <name type="scientific">Dolichospermum compactum NIES-806</name>
    <dbReference type="NCBI Taxonomy" id="1973481"/>
    <lineage>
        <taxon>Bacteria</taxon>
        <taxon>Bacillati</taxon>
        <taxon>Cyanobacteriota</taxon>
        <taxon>Cyanophyceae</taxon>
        <taxon>Nostocales</taxon>
        <taxon>Aphanizomenonaceae</taxon>
        <taxon>Dolichospermum</taxon>
        <taxon>Dolichospermum compactum</taxon>
    </lineage>
</organism>
<keyword evidence="2" id="KW-1185">Reference proteome</keyword>
<sequence length="41" mass="4814">MGNEIFRDRLNRKIEKFILEAQDCIKLEHNGMAGNVRKILV</sequence>
<evidence type="ECO:0000313" key="1">
    <source>
        <dbReference type="EMBL" id="BAZ84563.1"/>
    </source>
</evidence>
<dbReference type="Proteomes" id="UP000218702">
    <property type="component" value="Chromosome"/>
</dbReference>
<name>A0A1Z4UZF9_9CYAN</name>
<accession>A0A1Z4UZF9</accession>
<protein>
    <submittedName>
        <fullName evidence="1">Uncharacterized protein</fullName>
    </submittedName>
</protein>
<evidence type="ECO:0000313" key="2">
    <source>
        <dbReference type="Proteomes" id="UP000218702"/>
    </source>
</evidence>